<keyword evidence="3" id="KW-1185">Reference proteome</keyword>
<proteinExistence type="predicted"/>
<comment type="caution">
    <text evidence="2">The sequence shown here is derived from an EMBL/GenBank/DDBJ whole genome shotgun (WGS) entry which is preliminary data.</text>
</comment>
<evidence type="ECO:0000313" key="2">
    <source>
        <dbReference type="EMBL" id="KAJ0189624.1"/>
    </source>
</evidence>
<dbReference type="Proteomes" id="UP000235145">
    <property type="component" value="Unassembled WGS sequence"/>
</dbReference>
<evidence type="ECO:0000256" key="1">
    <source>
        <dbReference type="SAM" id="MobiDB-lite"/>
    </source>
</evidence>
<gene>
    <name evidence="2" type="ORF">LSAT_V11C800390130</name>
</gene>
<evidence type="ECO:0000313" key="3">
    <source>
        <dbReference type="Proteomes" id="UP000235145"/>
    </source>
</evidence>
<feature type="compositionally biased region" description="Acidic residues" evidence="1">
    <location>
        <begin position="12"/>
        <end position="22"/>
    </location>
</feature>
<feature type="region of interest" description="Disordered" evidence="1">
    <location>
        <begin position="1"/>
        <end position="24"/>
    </location>
</feature>
<dbReference type="EMBL" id="NBSK02000008">
    <property type="protein sequence ID" value="KAJ0189624.1"/>
    <property type="molecule type" value="Genomic_DNA"/>
</dbReference>
<protein>
    <submittedName>
        <fullName evidence="2">Uncharacterized protein</fullName>
    </submittedName>
</protein>
<feature type="compositionally biased region" description="Basic and acidic residues" evidence="1">
    <location>
        <begin position="1"/>
        <end position="11"/>
    </location>
</feature>
<sequence length="123" mass="13839">MAINDPEHREEEEATADDEDTGDQVAPIVRLEAIEVINGEENEDAILDLEPRMVSILNSSFGTTSSMFVETKAKYGIMDHIIHRIYIGLHKKINLHLLPVLVVKIPNGVANAEEKIRHAKRCR</sequence>
<dbReference type="AlphaFoldDB" id="A0A9R1WWY3"/>
<organism evidence="2 3">
    <name type="scientific">Lactuca sativa</name>
    <name type="common">Garden lettuce</name>
    <dbReference type="NCBI Taxonomy" id="4236"/>
    <lineage>
        <taxon>Eukaryota</taxon>
        <taxon>Viridiplantae</taxon>
        <taxon>Streptophyta</taxon>
        <taxon>Embryophyta</taxon>
        <taxon>Tracheophyta</taxon>
        <taxon>Spermatophyta</taxon>
        <taxon>Magnoliopsida</taxon>
        <taxon>eudicotyledons</taxon>
        <taxon>Gunneridae</taxon>
        <taxon>Pentapetalae</taxon>
        <taxon>asterids</taxon>
        <taxon>campanulids</taxon>
        <taxon>Asterales</taxon>
        <taxon>Asteraceae</taxon>
        <taxon>Cichorioideae</taxon>
        <taxon>Cichorieae</taxon>
        <taxon>Lactucinae</taxon>
        <taxon>Lactuca</taxon>
    </lineage>
</organism>
<accession>A0A9R1WWY3</accession>
<reference evidence="2 3" key="1">
    <citation type="journal article" date="2017" name="Nat. Commun.">
        <title>Genome assembly with in vitro proximity ligation data and whole-genome triplication in lettuce.</title>
        <authorList>
            <person name="Reyes-Chin-Wo S."/>
            <person name="Wang Z."/>
            <person name="Yang X."/>
            <person name="Kozik A."/>
            <person name="Arikit S."/>
            <person name="Song C."/>
            <person name="Xia L."/>
            <person name="Froenicke L."/>
            <person name="Lavelle D.O."/>
            <person name="Truco M.J."/>
            <person name="Xia R."/>
            <person name="Zhu S."/>
            <person name="Xu C."/>
            <person name="Xu H."/>
            <person name="Xu X."/>
            <person name="Cox K."/>
            <person name="Korf I."/>
            <person name="Meyers B.C."/>
            <person name="Michelmore R.W."/>
        </authorList>
    </citation>
    <scope>NUCLEOTIDE SEQUENCE [LARGE SCALE GENOMIC DNA]</scope>
    <source>
        <strain evidence="3">cv. Salinas</strain>
        <tissue evidence="2">Seedlings</tissue>
    </source>
</reference>
<name>A0A9R1WWY3_LACSA</name>